<keyword evidence="1" id="KW-1133">Transmembrane helix</keyword>
<evidence type="ECO:0000313" key="2">
    <source>
        <dbReference type="EMBL" id="SOZ36880.1"/>
    </source>
</evidence>
<dbReference type="AlphaFoldDB" id="A0A375H2D2"/>
<evidence type="ECO:0000313" key="5">
    <source>
        <dbReference type="Proteomes" id="UP000256710"/>
    </source>
</evidence>
<keyword evidence="5" id="KW-1185">Reference proteome</keyword>
<proteinExistence type="predicted"/>
<organism evidence="3 4">
    <name type="scientific">Cupriavidus neocaledonicus</name>
    <dbReference type="NCBI Taxonomy" id="1040979"/>
    <lineage>
        <taxon>Bacteria</taxon>
        <taxon>Pseudomonadati</taxon>
        <taxon>Pseudomonadota</taxon>
        <taxon>Betaproteobacteria</taxon>
        <taxon>Burkholderiales</taxon>
        <taxon>Burkholderiaceae</taxon>
        <taxon>Cupriavidus</taxon>
    </lineage>
</organism>
<evidence type="ECO:0000313" key="3">
    <source>
        <dbReference type="EMBL" id="SPD45455.1"/>
    </source>
</evidence>
<sequence length="57" mass="5918">MGSVIGLDLAPPCAIAKGAASTLAASNNTGIAFLVFIVISLRTGKPNCRRIRQHLPD</sequence>
<evidence type="ECO:0000256" key="1">
    <source>
        <dbReference type="SAM" id="Phobius"/>
    </source>
</evidence>
<gene>
    <name evidence="2" type="ORF">CBM2605_A60124</name>
    <name evidence="3" type="ORF">CBM2607_10392</name>
</gene>
<evidence type="ECO:0000313" key="4">
    <source>
        <dbReference type="Proteomes" id="UP000255168"/>
    </source>
</evidence>
<protein>
    <submittedName>
        <fullName evidence="3">Uncharacterized protein</fullName>
    </submittedName>
</protein>
<dbReference type="EMBL" id="OFTC01000028">
    <property type="protein sequence ID" value="SOZ36880.1"/>
    <property type="molecule type" value="Genomic_DNA"/>
</dbReference>
<keyword evidence="1" id="KW-0472">Membrane</keyword>
<dbReference type="Proteomes" id="UP000256710">
    <property type="component" value="Unassembled WGS sequence"/>
</dbReference>
<dbReference type="Proteomes" id="UP000255168">
    <property type="component" value="Chromosome I"/>
</dbReference>
<dbReference type="EMBL" id="LT984806">
    <property type="protein sequence ID" value="SPD45455.1"/>
    <property type="molecule type" value="Genomic_DNA"/>
</dbReference>
<feature type="transmembrane region" description="Helical" evidence="1">
    <location>
        <begin position="20"/>
        <end position="41"/>
    </location>
</feature>
<reference evidence="4 5" key="1">
    <citation type="submission" date="2018-01" db="EMBL/GenBank/DDBJ databases">
        <authorList>
            <person name="Clerissi C."/>
        </authorList>
    </citation>
    <scope>NUCLEOTIDE SEQUENCE [LARGE SCALE GENOMIC DNA]</scope>
    <source>
        <strain evidence="2">Cupriavidus taiwanensis STM 6082</strain>
        <strain evidence="3">Cupriavidus taiwanensis STM 6160</strain>
    </source>
</reference>
<keyword evidence="1" id="KW-0812">Transmembrane</keyword>
<accession>A0A375H2D2</accession>
<name>A0A375H2D2_9BURK</name>